<dbReference type="Pfam" id="PF08000">
    <property type="entry name" value="bPH_1"/>
    <property type="match status" value="1"/>
</dbReference>
<organism evidence="3 4">
    <name type="scientific">Bifidobacterium vespertilionis</name>
    <dbReference type="NCBI Taxonomy" id="2562524"/>
    <lineage>
        <taxon>Bacteria</taxon>
        <taxon>Bacillati</taxon>
        <taxon>Actinomycetota</taxon>
        <taxon>Actinomycetes</taxon>
        <taxon>Bifidobacteriales</taxon>
        <taxon>Bifidobacteriaceae</taxon>
        <taxon>Bifidobacterium</taxon>
    </lineage>
</organism>
<evidence type="ECO:0000259" key="1">
    <source>
        <dbReference type="Pfam" id="PF08000"/>
    </source>
</evidence>
<feature type="domain" description="Bacterial Pleckstrin homology" evidence="1">
    <location>
        <begin position="21"/>
        <end position="115"/>
    </location>
</feature>
<evidence type="ECO:0000313" key="5">
    <source>
        <dbReference type="Proteomes" id="UP000374630"/>
    </source>
</evidence>
<reference evidence="4 5" key="1">
    <citation type="journal article" date="2019" name="Syst. Appl. Microbiol.">
        <title>Characterization of Bifidobacterium species in feaces of the Egyptian fruit bat: Description of B. vespertilionis sp. nov. and B. rousetti sp. nov.</title>
        <authorList>
            <person name="Modesto M."/>
            <person name="Satti M."/>
            <person name="Watanabe K."/>
            <person name="Puglisi E."/>
            <person name="Morelli L."/>
            <person name="Huang C.-H."/>
            <person name="Liou J.-S."/>
            <person name="Miyashita M."/>
            <person name="Tamura T."/>
            <person name="Saito S."/>
            <person name="Mori K."/>
            <person name="Huang L."/>
            <person name="Sciavilla P."/>
            <person name="Sandri C."/>
            <person name="Spiezio C."/>
            <person name="Vitali F."/>
            <person name="Cavalieri D."/>
            <person name="Perpetuini G."/>
            <person name="Tofalo R."/>
            <person name="Bonetti A."/>
            <person name="Arita M."/>
            <person name="Mattarelli P."/>
        </authorList>
    </citation>
    <scope>NUCLEOTIDE SEQUENCE [LARGE SCALE GENOMIC DNA]</scope>
    <source>
        <strain evidence="2 5">RST16</strain>
        <strain evidence="3 4">RST8</strain>
    </source>
</reference>
<name>A0A5J5DUD8_9BIFI</name>
<evidence type="ECO:0000313" key="4">
    <source>
        <dbReference type="Proteomes" id="UP000345527"/>
    </source>
</evidence>
<gene>
    <name evidence="3" type="ORF">EM848_05555</name>
    <name evidence="2" type="ORF">EMO90_08075</name>
</gene>
<dbReference type="Gene3D" id="2.30.29.50">
    <property type="entry name" value="Bacterial Pleckstrin homology domain"/>
    <property type="match status" value="1"/>
</dbReference>
<evidence type="ECO:0000313" key="2">
    <source>
        <dbReference type="EMBL" id="KAA8819581.1"/>
    </source>
</evidence>
<evidence type="ECO:0000313" key="3">
    <source>
        <dbReference type="EMBL" id="KAA8823411.1"/>
    </source>
</evidence>
<dbReference type="AlphaFoldDB" id="A0A5J5DUD8"/>
<protein>
    <submittedName>
        <fullName evidence="3">PH domain-containing protein</fullName>
    </submittedName>
</protein>
<dbReference type="EMBL" id="RZNZ01000010">
    <property type="protein sequence ID" value="KAA8819581.1"/>
    <property type="molecule type" value="Genomic_DNA"/>
</dbReference>
<proteinExistence type="predicted"/>
<sequence length="152" mass="16132">MEAGPATVDGWKGYAMISFSNATFSKMDGVDPGSATTMLDGLLLQGESVRYAFKGSPGWVVFTDRRLVTVTVKGLTGKRRDHTFLPYSCVRAYGIETGGSFDVDATLDLWFGGLGHIDGQTGVISGPCAVSLKFVPGIDVREIGAFIAGKIM</sequence>
<comment type="caution">
    <text evidence="3">The sequence shown here is derived from an EMBL/GenBank/DDBJ whole genome shotgun (WGS) entry which is preliminary data.</text>
</comment>
<accession>A0A5J5DUD8</accession>
<keyword evidence="5" id="KW-1185">Reference proteome</keyword>
<dbReference type="InterPro" id="IPR037063">
    <property type="entry name" value="PHb_sf"/>
</dbReference>
<dbReference type="InterPro" id="IPR012544">
    <property type="entry name" value="PHb"/>
</dbReference>
<dbReference type="Proteomes" id="UP000345527">
    <property type="component" value="Unassembled WGS sequence"/>
</dbReference>
<dbReference type="EMBL" id="RZOA01000009">
    <property type="protein sequence ID" value="KAA8823411.1"/>
    <property type="molecule type" value="Genomic_DNA"/>
</dbReference>
<dbReference type="OrthoDB" id="3199551at2"/>
<dbReference type="SUPFAM" id="SSF50729">
    <property type="entry name" value="PH domain-like"/>
    <property type="match status" value="1"/>
</dbReference>
<dbReference type="Proteomes" id="UP000374630">
    <property type="component" value="Unassembled WGS sequence"/>
</dbReference>